<dbReference type="InterPro" id="IPR036291">
    <property type="entry name" value="NAD(P)-bd_dom_sf"/>
</dbReference>
<dbReference type="InterPro" id="IPR020807">
    <property type="entry name" value="PKS_DH"/>
</dbReference>
<dbReference type="SMART" id="SM00827">
    <property type="entry name" value="PKS_AT"/>
    <property type="match status" value="1"/>
</dbReference>
<dbReference type="SMART" id="SM00825">
    <property type="entry name" value="PKS_KS"/>
    <property type="match status" value="1"/>
</dbReference>
<evidence type="ECO:0000256" key="1">
    <source>
        <dbReference type="ARBA" id="ARBA00022450"/>
    </source>
</evidence>
<dbReference type="GO" id="GO:0005737">
    <property type="term" value="C:cytoplasm"/>
    <property type="evidence" value="ECO:0007669"/>
    <property type="project" value="TreeGrafter"/>
</dbReference>
<dbReference type="RefSeq" id="WP_191839512.1">
    <property type="nucleotide sequence ID" value="NZ_BAAALB010000007.1"/>
</dbReference>
<keyword evidence="9" id="KW-1185">Reference proteome</keyword>
<dbReference type="InterPro" id="IPR057326">
    <property type="entry name" value="KR_dom"/>
</dbReference>
<evidence type="ECO:0000256" key="4">
    <source>
        <dbReference type="PROSITE-ProRule" id="PRU01363"/>
    </source>
</evidence>
<dbReference type="PROSITE" id="PS52019">
    <property type="entry name" value="PKS_MFAS_DH"/>
    <property type="match status" value="1"/>
</dbReference>
<dbReference type="InterPro" id="IPR016039">
    <property type="entry name" value="Thiolase-like"/>
</dbReference>
<dbReference type="GO" id="GO:0004312">
    <property type="term" value="F:fatty acid synthase activity"/>
    <property type="evidence" value="ECO:0007669"/>
    <property type="project" value="TreeGrafter"/>
</dbReference>
<evidence type="ECO:0000256" key="2">
    <source>
        <dbReference type="ARBA" id="ARBA00022553"/>
    </source>
</evidence>
<feature type="domain" description="Ketosynthase family 3 (KS3)" evidence="6">
    <location>
        <begin position="6"/>
        <end position="433"/>
    </location>
</feature>
<dbReference type="InterPro" id="IPR032821">
    <property type="entry name" value="PKS_assoc"/>
</dbReference>
<dbReference type="SUPFAM" id="SSF47336">
    <property type="entry name" value="ACP-like"/>
    <property type="match status" value="1"/>
</dbReference>
<dbReference type="InterPro" id="IPR016035">
    <property type="entry name" value="Acyl_Trfase/lysoPLipase"/>
</dbReference>
<dbReference type="InterPro" id="IPR013968">
    <property type="entry name" value="PKS_KR"/>
</dbReference>
<feature type="active site" description="Proton donor; for dehydratase activity" evidence="4">
    <location>
        <position position="1534"/>
    </location>
</feature>
<dbReference type="PANTHER" id="PTHR43775">
    <property type="entry name" value="FATTY ACID SYNTHASE"/>
    <property type="match status" value="1"/>
</dbReference>
<dbReference type="SUPFAM" id="SSF52151">
    <property type="entry name" value="FabD/lysophospholipase-like"/>
    <property type="match status" value="1"/>
</dbReference>
<dbReference type="InterPro" id="IPR042104">
    <property type="entry name" value="PKS_dehydratase_sf"/>
</dbReference>
<dbReference type="InterPro" id="IPR014031">
    <property type="entry name" value="Ketoacyl_synth_C"/>
</dbReference>
<keyword evidence="3" id="KW-0808">Transferase</keyword>
<dbReference type="Gene3D" id="3.40.366.10">
    <property type="entry name" value="Malonyl-Coenzyme A Acyl Carrier Protein, domain 2"/>
    <property type="match status" value="1"/>
</dbReference>
<dbReference type="PROSITE" id="PS50075">
    <property type="entry name" value="CARRIER"/>
    <property type="match status" value="1"/>
</dbReference>
<dbReference type="InterPro" id="IPR036736">
    <property type="entry name" value="ACP-like_sf"/>
</dbReference>
<feature type="domain" description="Carrier" evidence="5">
    <location>
        <begin position="1702"/>
        <end position="1776"/>
    </location>
</feature>
<evidence type="ECO:0000259" key="7">
    <source>
        <dbReference type="PROSITE" id="PS52019"/>
    </source>
</evidence>
<dbReference type="SUPFAM" id="SSF53901">
    <property type="entry name" value="Thiolase-like"/>
    <property type="match status" value="1"/>
</dbReference>
<dbReference type="EMBL" id="BONG01000005">
    <property type="protein sequence ID" value="GIF87674.1"/>
    <property type="molecule type" value="Genomic_DNA"/>
</dbReference>
<dbReference type="InterPro" id="IPR050091">
    <property type="entry name" value="PKS_NRPS_Biosynth_Enz"/>
</dbReference>
<dbReference type="InterPro" id="IPR020806">
    <property type="entry name" value="PKS_PP-bd"/>
</dbReference>
<dbReference type="Gene3D" id="1.10.1200.10">
    <property type="entry name" value="ACP-like"/>
    <property type="match status" value="1"/>
</dbReference>
<dbReference type="Pfam" id="PF14765">
    <property type="entry name" value="PS-DH"/>
    <property type="match status" value="1"/>
</dbReference>
<dbReference type="Pfam" id="PF00109">
    <property type="entry name" value="ketoacyl-synt"/>
    <property type="match status" value="1"/>
</dbReference>
<evidence type="ECO:0000259" key="5">
    <source>
        <dbReference type="PROSITE" id="PS50075"/>
    </source>
</evidence>
<organism evidence="8 9">
    <name type="scientific">Catellatospora chokoriensis</name>
    <dbReference type="NCBI Taxonomy" id="310353"/>
    <lineage>
        <taxon>Bacteria</taxon>
        <taxon>Bacillati</taxon>
        <taxon>Actinomycetota</taxon>
        <taxon>Actinomycetes</taxon>
        <taxon>Micromonosporales</taxon>
        <taxon>Micromonosporaceae</taxon>
        <taxon>Catellatospora</taxon>
    </lineage>
</organism>
<comment type="caution">
    <text evidence="8">The sequence shown here is derived from an EMBL/GenBank/DDBJ whole genome shotgun (WGS) entry which is preliminary data.</text>
</comment>
<dbReference type="Gene3D" id="3.40.50.720">
    <property type="entry name" value="NAD(P)-binding Rossmann-like Domain"/>
    <property type="match status" value="1"/>
</dbReference>
<dbReference type="InterPro" id="IPR049551">
    <property type="entry name" value="PKS_DH_C"/>
</dbReference>
<dbReference type="PANTHER" id="PTHR43775:SF37">
    <property type="entry name" value="SI:DKEY-61P9.11"/>
    <property type="match status" value="1"/>
</dbReference>
<evidence type="ECO:0000313" key="9">
    <source>
        <dbReference type="Proteomes" id="UP000619293"/>
    </source>
</evidence>
<dbReference type="InterPro" id="IPR001227">
    <property type="entry name" value="Ac_transferase_dom_sf"/>
</dbReference>
<feature type="region of interest" description="C-terminal hotdog fold" evidence="4">
    <location>
        <begin position="1468"/>
        <end position="1612"/>
    </location>
</feature>
<dbReference type="Pfam" id="PF00550">
    <property type="entry name" value="PP-binding"/>
    <property type="match status" value="1"/>
</dbReference>
<keyword evidence="1" id="KW-0596">Phosphopantetheine</keyword>
<dbReference type="Pfam" id="PF21089">
    <property type="entry name" value="PKS_DH_N"/>
    <property type="match status" value="1"/>
</dbReference>
<reference evidence="8 9" key="1">
    <citation type="submission" date="2021-01" db="EMBL/GenBank/DDBJ databases">
        <title>Whole genome shotgun sequence of Catellatospora chokoriensis NBRC 107358.</title>
        <authorList>
            <person name="Komaki H."/>
            <person name="Tamura T."/>
        </authorList>
    </citation>
    <scope>NUCLEOTIDE SEQUENCE [LARGE SCALE GENOMIC DNA]</scope>
    <source>
        <strain evidence="8 9">NBRC 107358</strain>
    </source>
</reference>
<evidence type="ECO:0000313" key="8">
    <source>
        <dbReference type="EMBL" id="GIF87674.1"/>
    </source>
</evidence>
<dbReference type="Pfam" id="PF16197">
    <property type="entry name" value="KAsynt_C_assoc"/>
    <property type="match status" value="1"/>
</dbReference>
<dbReference type="Pfam" id="PF02801">
    <property type="entry name" value="Ketoacyl-synt_C"/>
    <property type="match status" value="1"/>
</dbReference>
<dbReference type="InterPro" id="IPR016036">
    <property type="entry name" value="Malonyl_transacylase_ACP-bd"/>
</dbReference>
<dbReference type="CDD" id="cd00833">
    <property type="entry name" value="PKS"/>
    <property type="match status" value="1"/>
</dbReference>
<keyword evidence="2" id="KW-0597">Phosphoprotein</keyword>
<dbReference type="GO" id="GO:0006633">
    <property type="term" value="P:fatty acid biosynthetic process"/>
    <property type="evidence" value="ECO:0007669"/>
    <property type="project" value="TreeGrafter"/>
</dbReference>
<dbReference type="Gene3D" id="3.30.70.3290">
    <property type="match status" value="1"/>
</dbReference>
<dbReference type="GO" id="GO:0031177">
    <property type="term" value="F:phosphopantetheine binding"/>
    <property type="evidence" value="ECO:0007669"/>
    <property type="project" value="InterPro"/>
</dbReference>
<feature type="region of interest" description="N-terminal hotdog fold" evidence="4">
    <location>
        <begin position="1330"/>
        <end position="1455"/>
    </location>
</feature>
<dbReference type="Gene3D" id="3.10.129.110">
    <property type="entry name" value="Polyketide synthase dehydratase"/>
    <property type="match status" value="1"/>
</dbReference>
<dbReference type="SMART" id="SM00826">
    <property type="entry name" value="PKS_DH"/>
    <property type="match status" value="1"/>
</dbReference>
<proteinExistence type="predicted"/>
<dbReference type="Pfam" id="PF00698">
    <property type="entry name" value="Acyl_transf_1"/>
    <property type="match status" value="1"/>
</dbReference>
<dbReference type="SMART" id="SM00823">
    <property type="entry name" value="PKS_PP"/>
    <property type="match status" value="1"/>
</dbReference>
<dbReference type="Pfam" id="PF08659">
    <property type="entry name" value="KR"/>
    <property type="match status" value="1"/>
</dbReference>
<dbReference type="Gene3D" id="3.40.47.10">
    <property type="match status" value="1"/>
</dbReference>
<dbReference type="InterPro" id="IPR020841">
    <property type="entry name" value="PKS_Beta-ketoAc_synthase_dom"/>
</dbReference>
<dbReference type="InterPro" id="IPR014043">
    <property type="entry name" value="Acyl_transferase_dom"/>
</dbReference>
<accession>A0A8J3JSE3</accession>
<dbReference type="GO" id="GO:0071770">
    <property type="term" value="P:DIM/DIP cell wall layer assembly"/>
    <property type="evidence" value="ECO:0007669"/>
    <property type="project" value="TreeGrafter"/>
</dbReference>
<dbReference type="SUPFAM" id="SSF51735">
    <property type="entry name" value="NAD(P)-binding Rossmann-fold domains"/>
    <property type="match status" value="2"/>
</dbReference>
<evidence type="ECO:0000259" key="6">
    <source>
        <dbReference type="PROSITE" id="PS52004"/>
    </source>
</evidence>
<dbReference type="InterPro" id="IPR049552">
    <property type="entry name" value="PKS_DH_N"/>
</dbReference>
<dbReference type="InterPro" id="IPR049900">
    <property type="entry name" value="PKS_mFAS_DH"/>
</dbReference>
<protein>
    <submittedName>
        <fullName evidence="8">Polyketide synthase</fullName>
    </submittedName>
</protein>
<feature type="active site" description="Proton acceptor; for dehydratase activity" evidence="4">
    <location>
        <position position="1363"/>
    </location>
</feature>
<gene>
    <name evidence="8" type="ORF">Cch02nite_11180</name>
</gene>
<dbReference type="SMART" id="SM00822">
    <property type="entry name" value="PKS_KR"/>
    <property type="match status" value="1"/>
</dbReference>
<sequence>MKPNLDEHVAVIGLASRFPGARDTAEFWSNLCKGRDAVTFPGDAQLLAEGVPANLLADPSYVKAYAETPDLELFDAGFFGFTPRDAAVLDPQIRMFLETAHDAVENAGYDMHRIAEGVGVFGATGVNTYLDVHVRSGSGYQMLTSSSMGVSTLSYPDFLATHVAYRFGLRGPALTVSTACSSSAVATHLACQALRTGECDYAIAGGSEAEIPAHRGYQWDPGGPLSVDGRCRPFDKDASGTIFSTGAGAVLLKRLGDALADGDHIYAVIRSSAVNNDGATKAGFSAPSVVGQVAAMRQALELAGVEAPEIDFIEAHGTGTTLGDPIEVAALAEAYGSAAGDAIALSSVKGNIGHLGHAAGISGLIKVALCLDNQQRVPTANFTEPNPRLRLGETPFRIETNAVTWPRNPDRPRIAALNSLGFGGTNAHLILEEAPVPATPPVDHPKRPQVLLWSAKDPQAVRDFEVRLAEHLRGPGVGPLADMAATLQDGRTEHPVRGAVVGTDADGCADALESGRVRRPSPRASDRAGHAAAAPDVVFAFPGQAAQHQRMAAGLYGVSEVFTQVLDDIFARFEQVTGSASIREAWTSADDERLADTSIAQPLLFAVEYALAELWRSWGVKPAAVVGHSLGEITAAAVAGVFTLDDAVRLVLSRADAMAAMPAGAMAAVAASPEQIQPLLAEGVAVSAVNGPRQTTIGGPADPLRETLDRLREAGLTAREIATSHAFHTESMRPAVAAFAAAFEGVALREPVIPMVSAATGEEVGAEALDPDFWARQIVEPVRFDRALQRLLEGPDRLVLEVGPAQTLTGLVRQHGSGADAVSTLPRPGQNAEDLSAALSAAAALWTAGQSIDWAAVRDHRPFQRLALPGYQYQRSRCWIDPAPAQSPLETAAPSSAPAAVELSAAAPVPFSVLTWSERNPLGLPEQAEDRGVALALLPSNEEDGLLAVLALQQAGYRPVVARPATGYQEVDGEFRLRPDSEEDLDRLLTELARRDTAPQLLVHALAISPWPRPDLAEADRQLAETFHSMAAMARSGARHATSAGLLVLASRSADLTGAEALDPVKATLHGAVRSLALEAPELAYRLIDIALPLHEQDLAAEIAGQSAQLASPADAVTDVVVALRGGRRWVREERPLQPGSGGGAVVRRGGVYVLVGGFGGLGLAVARAIAGTGMRPHLVLTGRTLPSDEELAAETAALRRLGATLQAEVCDVGDLRAMRRLFDTVRARHGAVTGVVHLAGVAGNGMLMGRLREDAEAVLRPKVQGTLVLAEVLRVHPPLDFLAYFSSRAALGGLIGSADYAAANCFLDAHARLLSRDGVAAVSLNWPGWSEVGMAARGERPAGTRQWQVLLDAAADPMLDEHRFGGKPVMPGTGHLDAVVRAFRETVGPAGAPVRLTDVIFQQALVVERPRRFEVLFEPDGAAAWRFTVSSGEPDGADPKRHATGGIELLDATERPMPEPGLAALRERLTTPMHVDPPTQTKDALFAFGPRWDTISGVTVGARGHLEKLIELELPEAFRGELPRYALHPTLLDNATAEARTSGHDDAHLPFGYGVFEIYEDIPAVCTSHMVRRDGAPGLIVADIDIYGADGRLVGRIGKYSMRRIEDDGFLAGAPTAPNRSAAEGIDPRTGARMFLSILSGRHPDHVAVRPFLDGTPVPLPRYAAVPGHGGPAVDVSVRPAAPAVIPRSPAAPAGTSAAERPTESVLDRLIELWSRLLGREVAPGDDFFELGGTSLTAVELMAGIREEFGVRIGIVTMFDHPTVEAFAEVLISQGAS</sequence>
<dbReference type="InterPro" id="IPR009081">
    <property type="entry name" value="PP-bd_ACP"/>
</dbReference>
<dbReference type="Proteomes" id="UP000619293">
    <property type="component" value="Unassembled WGS sequence"/>
</dbReference>
<dbReference type="SUPFAM" id="SSF55048">
    <property type="entry name" value="Probable ACP-binding domain of malonyl-CoA ACP transacylase"/>
    <property type="match status" value="1"/>
</dbReference>
<feature type="domain" description="PKS/mFAS DH" evidence="7">
    <location>
        <begin position="1330"/>
        <end position="1612"/>
    </location>
</feature>
<name>A0A8J3JSE3_9ACTN</name>
<evidence type="ECO:0000256" key="3">
    <source>
        <dbReference type="ARBA" id="ARBA00022679"/>
    </source>
</evidence>
<dbReference type="PROSITE" id="PS52004">
    <property type="entry name" value="KS3_2"/>
    <property type="match status" value="1"/>
</dbReference>
<dbReference type="InterPro" id="IPR014030">
    <property type="entry name" value="Ketoacyl_synth_N"/>
</dbReference>
<dbReference type="GO" id="GO:0005886">
    <property type="term" value="C:plasma membrane"/>
    <property type="evidence" value="ECO:0007669"/>
    <property type="project" value="TreeGrafter"/>
</dbReference>